<feature type="domain" description="F-box" evidence="1">
    <location>
        <begin position="22"/>
        <end position="68"/>
    </location>
</feature>
<dbReference type="InterPro" id="IPR036047">
    <property type="entry name" value="F-box-like_dom_sf"/>
</dbReference>
<comment type="caution">
    <text evidence="2">The sequence shown here is derived from an EMBL/GenBank/DDBJ whole genome shotgun (WGS) entry which is preliminary data.</text>
</comment>
<evidence type="ECO:0000313" key="2">
    <source>
        <dbReference type="EMBL" id="GAV09763.1"/>
    </source>
</evidence>
<dbReference type="SMART" id="SM00256">
    <property type="entry name" value="FBOX"/>
    <property type="match status" value="1"/>
</dbReference>
<dbReference type="InterPro" id="IPR001810">
    <property type="entry name" value="F-box_dom"/>
</dbReference>
<dbReference type="Proteomes" id="UP000186922">
    <property type="component" value="Unassembled WGS sequence"/>
</dbReference>
<dbReference type="Pfam" id="PF00646">
    <property type="entry name" value="F-box"/>
    <property type="match status" value="1"/>
</dbReference>
<sequence>METPLAQNSLPDNHLGRHPARLFSLSDLPEEIMYEIFFEVESTHQRRLSRVSKNWQKALSSTRLQKVVRLDILASPAGVHAEFEFTSFPDVREQMREAGEPSVFYYHAIYELNRLYKLLTVRTTVLQLNWKEWPHIKDCNILDAALAWSFHTGVAGIIKTKTFPPPAGVGVNVRHILIHNAWALDGVHNLRIATKTRESANVPWTDYTRPIRTLVLRQCRFAVAGRVVSFFAQPGKYQDCQFRLVPAECSSWVRIPLLILDFTTTEEETNERTLVSAVDLHYERPPDTVLETLAAKVEALSEAAKERWRMELIR</sequence>
<proteinExistence type="predicted"/>
<dbReference type="EMBL" id="BDGG01000026">
    <property type="protein sequence ID" value="GAV09763.1"/>
    <property type="molecule type" value="Genomic_DNA"/>
</dbReference>
<accession>A0A1D1W9X6</accession>
<evidence type="ECO:0000259" key="1">
    <source>
        <dbReference type="PROSITE" id="PS50181"/>
    </source>
</evidence>
<reference evidence="2 3" key="1">
    <citation type="journal article" date="2016" name="Nat. Commun.">
        <title>Extremotolerant tardigrade genome and improved radiotolerance of human cultured cells by tardigrade-unique protein.</title>
        <authorList>
            <person name="Hashimoto T."/>
            <person name="Horikawa D.D."/>
            <person name="Saito Y."/>
            <person name="Kuwahara H."/>
            <person name="Kozuka-Hata H."/>
            <person name="Shin-I T."/>
            <person name="Minakuchi Y."/>
            <person name="Ohishi K."/>
            <person name="Motoyama A."/>
            <person name="Aizu T."/>
            <person name="Enomoto A."/>
            <person name="Kondo K."/>
            <person name="Tanaka S."/>
            <person name="Hara Y."/>
            <person name="Koshikawa S."/>
            <person name="Sagara H."/>
            <person name="Miura T."/>
            <person name="Yokobori S."/>
            <person name="Miyagawa K."/>
            <person name="Suzuki Y."/>
            <person name="Kubo T."/>
            <person name="Oyama M."/>
            <person name="Kohara Y."/>
            <person name="Fujiyama A."/>
            <person name="Arakawa K."/>
            <person name="Katayama T."/>
            <person name="Toyoda A."/>
            <person name="Kunieda T."/>
        </authorList>
    </citation>
    <scope>NUCLEOTIDE SEQUENCE [LARGE SCALE GENOMIC DNA]</scope>
    <source>
        <strain evidence="2 3">YOKOZUNA-1</strain>
    </source>
</reference>
<dbReference type="AlphaFoldDB" id="A0A1D1W9X6"/>
<name>A0A1D1W9X6_RAMVA</name>
<dbReference type="SUPFAM" id="SSF81383">
    <property type="entry name" value="F-box domain"/>
    <property type="match status" value="1"/>
</dbReference>
<dbReference type="PROSITE" id="PS50181">
    <property type="entry name" value="FBOX"/>
    <property type="match status" value="1"/>
</dbReference>
<gene>
    <name evidence="2" type="primary">RvY_19249-1</name>
    <name evidence="2" type="synonym">RvY_19249.1</name>
    <name evidence="2" type="ORF">RvY_19249</name>
</gene>
<keyword evidence="3" id="KW-1185">Reference proteome</keyword>
<organism evidence="2 3">
    <name type="scientific">Ramazzottius varieornatus</name>
    <name type="common">Water bear</name>
    <name type="synonym">Tardigrade</name>
    <dbReference type="NCBI Taxonomy" id="947166"/>
    <lineage>
        <taxon>Eukaryota</taxon>
        <taxon>Metazoa</taxon>
        <taxon>Ecdysozoa</taxon>
        <taxon>Tardigrada</taxon>
        <taxon>Eutardigrada</taxon>
        <taxon>Parachela</taxon>
        <taxon>Hypsibioidea</taxon>
        <taxon>Ramazzottiidae</taxon>
        <taxon>Ramazzottius</taxon>
    </lineage>
</organism>
<evidence type="ECO:0000313" key="3">
    <source>
        <dbReference type="Proteomes" id="UP000186922"/>
    </source>
</evidence>
<protein>
    <recommendedName>
        <fullName evidence="1">F-box domain-containing protein</fullName>
    </recommendedName>
</protein>